<feature type="transmembrane region" description="Helical" evidence="1">
    <location>
        <begin position="17"/>
        <end position="39"/>
    </location>
</feature>
<accession>A0A7X8TKV5</accession>
<organism evidence="2 3">
    <name type="scientific">Nesterenkonia sedimenti</name>
    <dbReference type="NCBI Taxonomy" id="1463632"/>
    <lineage>
        <taxon>Bacteria</taxon>
        <taxon>Bacillati</taxon>
        <taxon>Actinomycetota</taxon>
        <taxon>Actinomycetes</taxon>
        <taxon>Micrococcales</taxon>
        <taxon>Micrococcaceae</taxon>
        <taxon>Nesterenkonia</taxon>
    </lineage>
</organism>
<proteinExistence type="predicted"/>
<dbReference type="AlphaFoldDB" id="A0A7X8TKV5"/>
<gene>
    <name evidence="2" type="ORF">HGQ17_10565</name>
</gene>
<evidence type="ECO:0000313" key="3">
    <source>
        <dbReference type="Proteomes" id="UP000523139"/>
    </source>
</evidence>
<evidence type="ECO:0000256" key="1">
    <source>
        <dbReference type="SAM" id="Phobius"/>
    </source>
</evidence>
<keyword evidence="3" id="KW-1185">Reference proteome</keyword>
<dbReference type="EMBL" id="JABAHY010000009">
    <property type="protein sequence ID" value="NLS10424.1"/>
    <property type="molecule type" value="Genomic_DNA"/>
</dbReference>
<comment type="caution">
    <text evidence="2">The sequence shown here is derived from an EMBL/GenBank/DDBJ whole genome shotgun (WGS) entry which is preliminary data.</text>
</comment>
<keyword evidence="1" id="KW-0472">Membrane</keyword>
<reference evidence="2 3" key="1">
    <citation type="submission" date="2020-04" db="EMBL/GenBank/DDBJ databases">
        <title>Nesterenkonia sp. nov., isolated from marine sediment.</title>
        <authorList>
            <person name="Zhang G."/>
        </authorList>
    </citation>
    <scope>NUCLEOTIDE SEQUENCE [LARGE SCALE GENOMIC DNA]</scope>
    <source>
        <strain evidence="2 3">MY13</strain>
    </source>
</reference>
<keyword evidence="1" id="KW-0812">Transmembrane</keyword>
<keyword evidence="1" id="KW-1133">Transmembrane helix</keyword>
<dbReference type="RefSeq" id="WP_168887901.1">
    <property type="nucleotide sequence ID" value="NZ_JABAHY010000009.1"/>
</dbReference>
<sequence>MPQEPAGNGGGKKKTGLIVGLSVGAVALIGGTAALIWFLTSGDDYPDRPLTIEEIENLYPQDGEGVPGGYEPTGQGNLSEGTETWGDQLDSLENNSWFEDQADEMRDLIGEVDGAEACVDAIEAQHEFQVELARDMDPDMLISEVNGYATFASDDTEIDVYISTFEDVDGVDTNPWLERVEACEPVQAEQMGEDFDLEVIEEGDIQGYASTRDDYVTVILYSTYGDHIDVEYYATSDSMDADALEEDVREFMEMVETELAEIED</sequence>
<protein>
    <submittedName>
        <fullName evidence="2">Uncharacterized protein</fullName>
    </submittedName>
</protein>
<evidence type="ECO:0000313" key="2">
    <source>
        <dbReference type="EMBL" id="NLS10424.1"/>
    </source>
</evidence>
<dbReference type="Proteomes" id="UP000523139">
    <property type="component" value="Unassembled WGS sequence"/>
</dbReference>
<name>A0A7X8TKV5_9MICC</name>